<dbReference type="Proteomes" id="UP000515806">
    <property type="component" value="Chromosome"/>
</dbReference>
<evidence type="ECO:0000313" key="2">
    <source>
        <dbReference type="Proteomes" id="UP000515806"/>
    </source>
</evidence>
<keyword evidence="2" id="KW-1185">Reference proteome</keyword>
<protein>
    <submittedName>
        <fullName evidence="1">Uncharacterized protein</fullName>
    </submittedName>
</protein>
<evidence type="ECO:0000313" key="1">
    <source>
        <dbReference type="EMBL" id="QNN40583.1"/>
    </source>
</evidence>
<proteinExistence type="predicted"/>
<dbReference type="KEGG" id="proe:H9L23_15705"/>
<dbReference type="EMBL" id="CP060723">
    <property type="protein sequence ID" value="QNN40583.1"/>
    <property type="molecule type" value="Genomic_DNA"/>
</dbReference>
<dbReference type="AlphaFoldDB" id="A0A7G9QB58"/>
<name>A0A7G9QB58_9SPHI</name>
<reference evidence="1 2" key="1">
    <citation type="submission" date="2020-08" db="EMBL/GenBank/DDBJ databases">
        <title>Genome sequence of Pedobacter roseus KACC 11594T.</title>
        <authorList>
            <person name="Hyun D.-W."/>
            <person name="Bae J.-W."/>
        </authorList>
    </citation>
    <scope>NUCLEOTIDE SEQUENCE [LARGE SCALE GENOMIC DNA]</scope>
    <source>
        <strain evidence="1 2">KACC 11594</strain>
    </source>
</reference>
<sequence length="357" mass="41059">MTRKNILIALAIFIVLLIIYMAKFTAINIALSKLSFPNQLKHYPYLNQGAQSENFGVEYLFYDPANIDYDTKTASFIITTAHVNQDFEVYHKLDAKGNLTDSLVNDSSAIHTFHNEGVVFGEDYFIDWCTSGNKNRQPFVDFLNHDFKMDEKVWEEIFEANYKNTTAVTYKPSKDWHSLTFYFKMDKGWLAMNTLKNDERIYQDMGSENELDFKGYPVKGNRFVALKSSITGKYPLLSYKNQNDGETRPYNWKDPKNPINLKYFKKENLQGRAPYTGLPQTWGGDAYLTLKHKNEVIGFKEIALKNVGFSTEPAIDLNLYQVPQAFENKTDVAFIILSYGTNIGDRGGNGLYVVKRK</sequence>
<organism evidence="1 2">
    <name type="scientific">Pedobacter roseus</name>
    <dbReference type="NCBI Taxonomy" id="336820"/>
    <lineage>
        <taxon>Bacteria</taxon>
        <taxon>Pseudomonadati</taxon>
        <taxon>Bacteroidota</taxon>
        <taxon>Sphingobacteriia</taxon>
        <taxon>Sphingobacteriales</taxon>
        <taxon>Sphingobacteriaceae</taxon>
        <taxon>Pedobacter</taxon>
    </lineage>
</organism>
<gene>
    <name evidence="1" type="ORF">H9L23_15705</name>
</gene>
<accession>A0A7G9QB58</accession>
<dbReference type="RefSeq" id="WP_187591302.1">
    <property type="nucleotide sequence ID" value="NZ_CP060723.1"/>
</dbReference>